<dbReference type="EMBL" id="JAUSVR010000004">
    <property type="protein sequence ID" value="MDQ0510933.1"/>
    <property type="molecule type" value="Genomic_DNA"/>
</dbReference>
<proteinExistence type="predicted"/>
<keyword evidence="1" id="KW-0175">Coiled coil</keyword>
<evidence type="ECO:0000256" key="1">
    <source>
        <dbReference type="SAM" id="Coils"/>
    </source>
</evidence>
<sequence>MAEVLADRHAGLFALVEPLAKRANEQPKTLSTEEENFALGEVVKAATEAFSSIEGARVEEKAPFLRDGKIVDDTFRGPKERLDKIIKGLSARADAYAHQKKLEARRKALEEEQKLRDEEERLRRLATFEADIGDTDAAEVHAEIAETVAFRASQAAETTTARAADLTRARSDTGMLATASDKWDFRVADWSKVDIAALRPYLTVDVLEKALRAHIRTHKGSMPIAGVEFVEMTKASFR</sequence>
<evidence type="ECO:0000313" key="2">
    <source>
        <dbReference type="EMBL" id="MDQ0510933.1"/>
    </source>
</evidence>
<evidence type="ECO:0000313" key="3">
    <source>
        <dbReference type="Proteomes" id="UP001235094"/>
    </source>
</evidence>
<reference evidence="2 3" key="1">
    <citation type="submission" date="2023-07" db="EMBL/GenBank/DDBJ databases">
        <title>Genomic Encyclopedia of Type Strains, Phase IV (KMG-IV): sequencing the most valuable type-strain genomes for metagenomic binning, comparative biology and taxonomic classification.</title>
        <authorList>
            <person name="Goeker M."/>
        </authorList>
    </citation>
    <scope>NUCLEOTIDE SEQUENCE [LARGE SCALE GENOMIC DNA]</scope>
    <source>
        <strain evidence="2 3">DSM 15561</strain>
    </source>
</reference>
<gene>
    <name evidence="2" type="ORF">QOZ99_001821</name>
</gene>
<organism evidence="2 3">
    <name type="scientific">Ancylobacter amanitiformis</name>
    <dbReference type="NCBI Taxonomy" id="217069"/>
    <lineage>
        <taxon>Bacteria</taxon>
        <taxon>Pseudomonadati</taxon>
        <taxon>Pseudomonadota</taxon>
        <taxon>Alphaproteobacteria</taxon>
        <taxon>Hyphomicrobiales</taxon>
        <taxon>Xanthobacteraceae</taxon>
        <taxon>Ancylobacter</taxon>
    </lineage>
</organism>
<name>A0ABU0LQJ5_9HYPH</name>
<protein>
    <submittedName>
        <fullName evidence="2">Vacuolar-type H+-ATPase subunit I/STV1</fullName>
    </submittedName>
</protein>
<feature type="coiled-coil region" evidence="1">
    <location>
        <begin position="92"/>
        <end position="125"/>
    </location>
</feature>
<accession>A0ABU0LQJ5</accession>
<keyword evidence="3" id="KW-1185">Reference proteome</keyword>
<dbReference type="Proteomes" id="UP001235094">
    <property type="component" value="Unassembled WGS sequence"/>
</dbReference>
<comment type="caution">
    <text evidence="2">The sequence shown here is derived from an EMBL/GenBank/DDBJ whole genome shotgun (WGS) entry which is preliminary data.</text>
</comment>